<dbReference type="InterPro" id="IPR003661">
    <property type="entry name" value="HisK_dim/P_dom"/>
</dbReference>
<dbReference type="CDD" id="cd00130">
    <property type="entry name" value="PAS"/>
    <property type="match status" value="1"/>
</dbReference>
<dbReference type="InterPro" id="IPR005467">
    <property type="entry name" value="His_kinase_dom"/>
</dbReference>
<dbReference type="SUPFAM" id="SSF55785">
    <property type="entry name" value="PYP-like sensor domain (PAS domain)"/>
    <property type="match status" value="1"/>
</dbReference>
<evidence type="ECO:0000259" key="12">
    <source>
        <dbReference type="PROSITE" id="PS50113"/>
    </source>
</evidence>
<dbReference type="CDD" id="cd00082">
    <property type="entry name" value="HisKA"/>
    <property type="match status" value="1"/>
</dbReference>
<dbReference type="Gene3D" id="3.40.50.2300">
    <property type="match status" value="1"/>
</dbReference>
<dbReference type="Pfam" id="PF13185">
    <property type="entry name" value="GAF_2"/>
    <property type="match status" value="1"/>
</dbReference>
<dbReference type="OrthoDB" id="9768069at2"/>
<name>A0A6N7PPA3_9BACT</name>
<dbReference type="InterPro" id="IPR000700">
    <property type="entry name" value="PAS-assoc_C"/>
</dbReference>
<dbReference type="EC" id="2.7.13.3" evidence="2"/>
<feature type="compositionally biased region" description="Basic and acidic residues" evidence="9">
    <location>
        <begin position="20"/>
        <end position="30"/>
    </location>
</feature>
<dbReference type="InterPro" id="IPR011006">
    <property type="entry name" value="CheY-like_superfamily"/>
</dbReference>
<dbReference type="Gene3D" id="3.30.450.40">
    <property type="match status" value="3"/>
</dbReference>
<dbReference type="SUPFAM" id="SSF52172">
    <property type="entry name" value="CheY-like"/>
    <property type="match status" value="1"/>
</dbReference>
<evidence type="ECO:0000256" key="5">
    <source>
        <dbReference type="ARBA" id="ARBA00022777"/>
    </source>
</evidence>
<sequence length="1058" mass="116060">MRVQTVPPSDGDSLQDGEAELARRSSRAPDHAAENRALVELAGALTGPPEEILPKLVSLALELCRAESAGVSVLDQENGEPVFRWRAVAGAFDTKVGQVVPRYTSVCGAVIDHGAPLLVVHPACHYPECTTFEPPVVEALAVPFHDGGTPVGTVWAVAHSDEVKFDREDARLLTSLSRFAANAMKVLAQAEERRQASEAFRASAVRHRFLATLAARTQPLTDPSEIMAVTARLLAEHLGVDRCAYAEIEDERIFVIMGDHTRDVPSMVGRWPAAGFGAAFERSMQANEPYVMDDVDQDPRAGGDLSAYRRAKIQAGICVPLHKAGRFIAALAVDQATPRRWTLEEIELVQTVADRCWEALERARTVRILRERDERLDFAVRLSGIGFFNCNLPFEENELVWDERVKEHFWLPSEARVTIETFYARIHPDDRARTRQAIEASIHEGTPYDIDYRTVDPVTGAIKWIRALGGTAYSPNGKPRRFDGVTVDATMRKLHEERLARLLEREREQGRLLEQVADAALTIHASGSLESVLGVITEEARRIIGAHQSVTSLTMGNDWSQAISTASLSAKYEPYRGYKTNATGKGIYTLVCQSNRPMRLTQAELLAHPAWRNFSGEGDKHPPLRGWLAAPFVARSGKNLGLIQLSDKYEGDFTEQDEAILVQLAHIASVAIENARLYDELREQDRRKDEFLATLAHELRNPLAPIRTGLSLLQMARDEGQGRRVREMMERQVGHMVRMVDDLLDVSRITRGKVELRKERVELAVVLESALETSRPLIEAAGHVFLVSLPDEPLWLSADPTRLSQILANLLNNAAKYTPAGGRIRLAAAREGAQMVVRVEDTGVGIPADMLPKVFDMFTQVGRSIERAQGGLGIGLTLVRRLVELHGGTVEATSEGPSRGSMFTVRLPLGAAEETPAANGPSGGLPTSGAAKGLKVLVVDDNVDGAESLAELLKLSGHETEVAHTGPAALVAARTFEPDVVFLDIGLPGMTGYEVARRLRAEEALGQVVLVALTGWGTEEDRRQAREAGFDHHLTKPVDVGEVQRIVEGVASKMKRCA</sequence>
<evidence type="ECO:0000256" key="6">
    <source>
        <dbReference type="ARBA" id="ARBA00023012"/>
    </source>
</evidence>
<dbReference type="CDD" id="cd16922">
    <property type="entry name" value="HATPase_EvgS-ArcB-TorS-like"/>
    <property type="match status" value="1"/>
</dbReference>
<dbReference type="CDD" id="cd17580">
    <property type="entry name" value="REC_2_DhkD-like"/>
    <property type="match status" value="1"/>
</dbReference>
<keyword evidence="14" id="KW-1185">Reference proteome</keyword>
<dbReference type="Gene3D" id="2.10.70.100">
    <property type="match status" value="1"/>
</dbReference>
<keyword evidence="6" id="KW-0902">Two-component regulatory system</keyword>
<evidence type="ECO:0000259" key="10">
    <source>
        <dbReference type="PROSITE" id="PS50109"/>
    </source>
</evidence>
<feature type="domain" description="Histidine kinase" evidence="10">
    <location>
        <begin position="694"/>
        <end position="911"/>
    </location>
</feature>
<reference evidence="13 14" key="1">
    <citation type="submission" date="2019-10" db="EMBL/GenBank/DDBJ databases">
        <title>A soil myxobacterium in the family Polyangiaceae.</title>
        <authorList>
            <person name="Li Y."/>
            <person name="Wang J."/>
        </authorList>
    </citation>
    <scope>NUCLEOTIDE SEQUENCE [LARGE SCALE GENOMIC DNA]</scope>
    <source>
        <strain evidence="13 14">DSM 14734</strain>
    </source>
</reference>
<dbReference type="Gene3D" id="1.10.287.130">
    <property type="match status" value="1"/>
</dbReference>
<evidence type="ECO:0000313" key="13">
    <source>
        <dbReference type="EMBL" id="MRG92140.1"/>
    </source>
</evidence>
<feature type="region of interest" description="Disordered" evidence="9">
    <location>
        <begin position="1"/>
        <end position="30"/>
    </location>
</feature>
<dbReference type="SUPFAM" id="SSF55781">
    <property type="entry name" value="GAF domain-like"/>
    <property type="match status" value="3"/>
</dbReference>
<dbReference type="Gene3D" id="3.30.565.10">
    <property type="entry name" value="Histidine kinase-like ATPase, C-terminal domain"/>
    <property type="match status" value="1"/>
</dbReference>
<dbReference type="InterPro" id="IPR003018">
    <property type="entry name" value="GAF"/>
</dbReference>
<keyword evidence="5" id="KW-0418">Kinase</keyword>
<evidence type="ECO:0000256" key="7">
    <source>
        <dbReference type="ARBA" id="ARBA00023136"/>
    </source>
</evidence>
<dbReference type="FunFam" id="3.30.565.10:FF:000006">
    <property type="entry name" value="Sensor histidine kinase WalK"/>
    <property type="match status" value="1"/>
</dbReference>
<proteinExistence type="predicted"/>
<evidence type="ECO:0000256" key="1">
    <source>
        <dbReference type="ARBA" id="ARBA00000085"/>
    </source>
</evidence>
<dbReference type="InterPro" id="IPR029016">
    <property type="entry name" value="GAF-like_dom_sf"/>
</dbReference>
<dbReference type="InterPro" id="IPR004358">
    <property type="entry name" value="Sig_transdc_His_kin-like_C"/>
</dbReference>
<dbReference type="EMBL" id="WJIE01000002">
    <property type="protein sequence ID" value="MRG92140.1"/>
    <property type="molecule type" value="Genomic_DNA"/>
</dbReference>
<evidence type="ECO:0000256" key="2">
    <source>
        <dbReference type="ARBA" id="ARBA00012438"/>
    </source>
</evidence>
<dbReference type="SMART" id="SM00387">
    <property type="entry name" value="HATPase_c"/>
    <property type="match status" value="1"/>
</dbReference>
<dbReference type="Pfam" id="PF08447">
    <property type="entry name" value="PAS_3"/>
    <property type="match status" value="1"/>
</dbReference>
<evidence type="ECO:0000256" key="9">
    <source>
        <dbReference type="SAM" id="MobiDB-lite"/>
    </source>
</evidence>
<keyword evidence="3 8" id="KW-0597">Phosphoprotein</keyword>
<organism evidence="13 14">
    <name type="scientific">Polyangium spumosum</name>
    <dbReference type="NCBI Taxonomy" id="889282"/>
    <lineage>
        <taxon>Bacteria</taxon>
        <taxon>Pseudomonadati</taxon>
        <taxon>Myxococcota</taxon>
        <taxon>Polyangia</taxon>
        <taxon>Polyangiales</taxon>
        <taxon>Polyangiaceae</taxon>
        <taxon>Polyangium</taxon>
    </lineage>
</organism>
<dbReference type="PANTHER" id="PTHR43547">
    <property type="entry name" value="TWO-COMPONENT HISTIDINE KINASE"/>
    <property type="match status" value="1"/>
</dbReference>
<comment type="catalytic activity">
    <reaction evidence="1">
        <text>ATP + protein L-histidine = ADP + protein N-phospho-L-histidine.</text>
        <dbReference type="EC" id="2.7.13.3"/>
    </reaction>
</comment>
<dbReference type="SUPFAM" id="SSF55874">
    <property type="entry name" value="ATPase domain of HSP90 chaperone/DNA topoisomerase II/histidine kinase"/>
    <property type="match status" value="1"/>
</dbReference>
<accession>A0A6N7PPA3</accession>
<dbReference type="SUPFAM" id="SSF47384">
    <property type="entry name" value="Homodimeric domain of signal transducing histidine kinase"/>
    <property type="match status" value="1"/>
</dbReference>
<feature type="domain" description="PAC" evidence="12">
    <location>
        <begin position="448"/>
        <end position="501"/>
    </location>
</feature>
<dbReference type="PANTHER" id="PTHR43547:SF2">
    <property type="entry name" value="HYBRID SIGNAL TRANSDUCTION HISTIDINE KINASE C"/>
    <property type="match status" value="1"/>
</dbReference>
<dbReference type="Pfam" id="PF01590">
    <property type="entry name" value="GAF"/>
    <property type="match status" value="2"/>
</dbReference>
<dbReference type="PRINTS" id="PR00344">
    <property type="entry name" value="BCTRLSENSOR"/>
</dbReference>
<evidence type="ECO:0000256" key="8">
    <source>
        <dbReference type="PROSITE-ProRule" id="PRU00169"/>
    </source>
</evidence>
<dbReference type="InterPro" id="IPR013655">
    <property type="entry name" value="PAS_fold_3"/>
</dbReference>
<keyword evidence="7" id="KW-0472">Membrane</keyword>
<dbReference type="InterPro" id="IPR036890">
    <property type="entry name" value="HATPase_C_sf"/>
</dbReference>
<keyword evidence="4" id="KW-0808">Transferase</keyword>
<evidence type="ECO:0000256" key="4">
    <source>
        <dbReference type="ARBA" id="ARBA00022679"/>
    </source>
</evidence>
<evidence type="ECO:0000259" key="11">
    <source>
        <dbReference type="PROSITE" id="PS50110"/>
    </source>
</evidence>
<dbReference type="Pfam" id="PF00072">
    <property type="entry name" value="Response_reg"/>
    <property type="match status" value="1"/>
</dbReference>
<feature type="domain" description="Response regulatory" evidence="11">
    <location>
        <begin position="935"/>
        <end position="1051"/>
    </location>
</feature>
<dbReference type="SMART" id="SM00448">
    <property type="entry name" value="REC"/>
    <property type="match status" value="1"/>
</dbReference>
<dbReference type="InterPro" id="IPR001789">
    <property type="entry name" value="Sig_transdc_resp-reg_receiver"/>
</dbReference>
<dbReference type="InterPro" id="IPR035965">
    <property type="entry name" value="PAS-like_dom_sf"/>
</dbReference>
<dbReference type="Proteomes" id="UP000440224">
    <property type="component" value="Unassembled WGS sequence"/>
</dbReference>
<gene>
    <name evidence="13" type="ORF">GF068_09395</name>
</gene>
<dbReference type="AlphaFoldDB" id="A0A6N7PPA3"/>
<evidence type="ECO:0000313" key="14">
    <source>
        <dbReference type="Proteomes" id="UP000440224"/>
    </source>
</evidence>
<feature type="modified residue" description="4-aspartylphosphate" evidence="8">
    <location>
        <position position="984"/>
    </location>
</feature>
<protein>
    <recommendedName>
        <fullName evidence="2">histidine kinase</fullName>
        <ecNumber evidence="2">2.7.13.3</ecNumber>
    </recommendedName>
</protein>
<dbReference type="Pfam" id="PF02518">
    <property type="entry name" value="HATPase_c"/>
    <property type="match status" value="1"/>
</dbReference>
<dbReference type="SMART" id="SM00065">
    <property type="entry name" value="GAF"/>
    <property type="match status" value="3"/>
</dbReference>
<dbReference type="PROSITE" id="PS50109">
    <property type="entry name" value="HIS_KIN"/>
    <property type="match status" value="1"/>
</dbReference>
<dbReference type="SMART" id="SM00388">
    <property type="entry name" value="HisKA"/>
    <property type="match status" value="1"/>
</dbReference>
<dbReference type="InterPro" id="IPR036097">
    <property type="entry name" value="HisK_dim/P_sf"/>
</dbReference>
<dbReference type="Pfam" id="PF00512">
    <property type="entry name" value="HisKA"/>
    <property type="match status" value="1"/>
</dbReference>
<dbReference type="PROSITE" id="PS50113">
    <property type="entry name" value="PAC"/>
    <property type="match status" value="1"/>
</dbReference>
<dbReference type="InterPro" id="IPR003594">
    <property type="entry name" value="HATPase_dom"/>
</dbReference>
<comment type="caution">
    <text evidence="13">The sequence shown here is derived from an EMBL/GenBank/DDBJ whole genome shotgun (WGS) entry which is preliminary data.</text>
</comment>
<dbReference type="InterPro" id="IPR000014">
    <property type="entry name" value="PAS"/>
</dbReference>
<dbReference type="FunFam" id="1.10.287.130:FF:000001">
    <property type="entry name" value="Two-component sensor histidine kinase"/>
    <property type="match status" value="1"/>
</dbReference>
<evidence type="ECO:0000256" key="3">
    <source>
        <dbReference type="ARBA" id="ARBA00022553"/>
    </source>
</evidence>
<dbReference type="GO" id="GO:0000155">
    <property type="term" value="F:phosphorelay sensor kinase activity"/>
    <property type="evidence" value="ECO:0007669"/>
    <property type="project" value="InterPro"/>
</dbReference>
<dbReference type="PROSITE" id="PS50110">
    <property type="entry name" value="RESPONSE_REGULATORY"/>
    <property type="match status" value="1"/>
</dbReference>
<dbReference type="Gene3D" id="3.30.450.20">
    <property type="entry name" value="PAS domain"/>
    <property type="match status" value="1"/>
</dbReference>